<feature type="domain" description="VOC" evidence="9">
    <location>
        <begin position="10"/>
        <end position="125"/>
    </location>
</feature>
<gene>
    <name evidence="10" type="ORF">HY30_16055</name>
</gene>
<dbReference type="InterPro" id="IPR000486">
    <property type="entry name" value="Xdiol_ring_cleave_dOase_1/2"/>
</dbReference>
<dbReference type="Pfam" id="PF00903">
    <property type="entry name" value="Glyoxalase"/>
    <property type="match status" value="2"/>
</dbReference>
<comment type="similarity">
    <text evidence="2 8">Belongs to the extradiol ring-cleavage dioxygenase family.</text>
</comment>
<evidence type="ECO:0000256" key="6">
    <source>
        <dbReference type="ARBA" id="ARBA00023002"/>
    </source>
</evidence>
<evidence type="ECO:0000259" key="9">
    <source>
        <dbReference type="PROSITE" id="PS51819"/>
    </source>
</evidence>
<dbReference type="OrthoDB" id="9803142at2"/>
<keyword evidence="3" id="KW-0479">Metal-binding</keyword>
<evidence type="ECO:0000256" key="2">
    <source>
        <dbReference type="ARBA" id="ARBA00008784"/>
    </source>
</evidence>
<keyword evidence="7 8" id="KW-0408">Iron</keyword>
<evidence type="ECO:0000256" key="3">
    <source>
        <dbReference type="ARBA" id="ARBA00022723"/>
    </source>
</evidence>
<reference evidence="10 11" key="1">
    <citation type="journal article" date="2014" name="Antonie Van Leeuwenhoek">
        <title>Hyphomonas beringensis sp. nov. and Hyphomonas chukchiensis sp. nov., isolated from surface seawater of the Bering Sea and Chukchi Sea.</title>
        <authorList>
            <person name="Li C."/>
            <person name="Lai Q."/>
            <person name="Li G."/>
            <person name="Dong C."/>
            <person name="Wang J."/>
            <person name="Liao Y."/>
            <person name="Shao Z."/>
        </authorList>
    </citation>
    <scope>NUCLEOTIDE SEQUENCE [LARGE SCALE GENOMIC DNA]</scope>
    <source>
        <strain evidence="10 11">BH-BN04-4</strain>
    </source>
</reference>
<dbReference type="PANTHER" id="PTHR43048">
    <property type="entry name" value="METHYLMALONYL-COA EPIMERASE"/>
    <property type="match status" value="1"/>
</dbReference>
<keyword evidence="6 8" id="KW-0560">Oxidoreductase</keyword>
<dbReference type="eggNOG" id="COG0346">
    <property type="taxonomic scope" value="Bacteria"/>
</dbReference>
<dbReference type="AlphaFoldDB" id="A0A062UP73"/>
<keyword evidence="4 8" id="KW-0058">Aromatic hydrocarbons catabolism</keyword>
<proteinExistence type="inferred from homology"/>
<accession>A0A062UP73</accession>
<keyword evidence="5 8" id="KW-0223">Dioxygenase</keyword>
<protein>
    <recommendedName>
        <fullName evidence="9">VOC domain-containing protein</fullName>
    </recommendedName>
</protein>
<evidence type="ECO:0000256" key="1">
    <source>
        <dbReference type="ARBA" id="ARBA00001954"/>
    </source>
</evidence>
<dbReference type="Gene3D" id="3.10.180.10">
    <property type="entry name" value="2,3-Dihydroxybiphenyl 1,2-Dioxygenase, domain 1"/>
    <property type="match status" value="2"/>
</dbReference>
<dbReference type="GO" id="GO:0051213">
    <property type="term" value="F:dioxygenase activity"/>
    <property type="evidence" value="ECO:0007669"/>
    <property type="project" value="UniProtKB-KW"/>
</dbReference>
<dbReference type="InterPro" id="IPR051785">
    <property type="entry name" value="MMCE/EMCE_epimerase"/>
</dbReference>
<dbReference type="InterPro" id="IPR037523">
    <property type="entry name" value="VOC_core"/>
</dbReference>
<dbReference type="PROSITE" id="PS00082">
    <property type="entry name" value="EXTRADIOL_DIOXYGENAS"/>
    <property type="match status" value="1"/>
</dbReference>
<feature type="domain" description="VOC" evidence="9">
    <location>
        <begin position="142"/>
        <end position="257"/>
    </location>
</feature>
<dbReference type="GO" id="GO:0004493">
    <property type="term" value="F:methylmalonyl-CoA epimerase activity"/>
    <property type="evidence" value="ECO:0007669"/>
    <property type="project" value="TreeGrafter"/>
</dbReference>
<comment type="cofactor">
    <cofactor evidence="1 8">
        <name>Fe(2+)</name>
        <dbReference type="ChEBI" id="CHEBI:29033"/>
    </cofactor>
</comment>
<dbReference type="PATRIC" id="fig|1280947.3.peg.1798"/>
<evidence type="ECO:0000256" key="8">
    <source>
        <dbReference type="RuleBase" id="RU000683"/>
    </source>
</evidence>
<name>A0A062UP73_9PROT</name>
<dbReference type="GO" id="GO:0008198">
    <property type="term" value="F:ferrous iron binding"/>
    <property type="evidence" value="ECO:0007669"/>
    <property type="project" value="InterPro"/>
</dbReference>
<evidence type="ECO:0000256" key="4">
    <source>
        <dbReference type="ARBA" id="ARBA00022797"/>
    </source>
</evidence>
<dbReference type="SUPFAM" id="SSF54593">
    <property type="entry name" value="Glyoxalase/Bleomycin resistance protein/Dihydroxybiphenyl dioxygenase"/>
    <property type="match status" value="2"/>
</dbReference>
<dbReference type="InterPro" id="IPR029068">
    <property type="entry name" value="Glyas_Bleomycin-R_OHBP_Dase"/>
</dbReference>
<evidence type="ECO:0000256" key="5">
    <source>
        <dbReference type="ARBA" id="ARBA00022964"/>
    </source>
</evidence>
<dbReference type="PANTHER" id="PTHR43048:SF3">
    <property type="entry name" value="METHYLMALONYL-COA EPIMERASE, MITOCHONDRIAL"/>
    <property type="match status" value="1"/>
</dbReference>
<keyword evidence="11" id="KW-1185">Reference proteome</keyword>
<evidence type="ECO:0000313" key="10">
    <source>
        <dbReference type="EMBL" id="KCZ58381.1"/>
    </source>
</evidence>
<dbReference type="GO" id="GO:0046491">
    <property type="term" value="P:L-methylmalonyl-CoA metabolic process"/>
    <property type="evidence" value="ECO:0007669"/>
    <property type="project" value="TreeGrafter"/>
</dbReference>
<organism evidence="10 11">
    <name type="scientific">Hyphomonas chukchiensis</name>
    <dbReference type="NCBI Taxonomy" id="1280947"/>
    <lineage>
        <taxon>Bacteria</taxon>
        <taxon>Pseudomonadati</taxon>
        <taxon>Pseudomonadota</taxon>
        <taxon>Alphaproteobacteria</taxon>
        <taxon>Hyphomonadales</taxon>
        <taxon>Hyphomonadaceae</taxon>
        <taxon>Hyphomonas</taxon>
    </lineage>
</organism>
<dbReference type="RefSeq" id="WP_034739333.1">
    <property type="nucleotide sequence ID" value="NZ_AWFG01000021.1"/>
</dbReference>
<comment type="caution">
    <text evidence="10">The sequence shown here is derived from an EMBL/GenBank/DDBJ whole genome shotgun (WGS) entry which is preliminary data.</text>
</comment>
<dbReference type="PROSITE" id="PS51819">
    <property type="entry name" value="VOC"/>
    <property type="match status" value="2"/>
</dbReference>
<evidence type="ECO:0000313" key="11">
    <source>
        <dbReference type="Proteomes" id="UP000027190"/>
    </source>
</evidence>
<dbReference type="EMBL" id="AWFG01000021">
    <property type="protein sequence ID" value="KCZ58381.1"/>
    <property type="molecule type" value="Genomic_DNA"/>
</dbReference>
<evidence type="ECO:0000256" key="7">
    <source>
        <dbReference type="ARBA" id="ARBA00023004"/>
    </source>
</evidence>
<dbReference type="Proteomes" id="UP000027190">
    <property type="component" value="Unassembled WGS sequence"/>
</dbReference>
<dbReference type="STRING" id="1280947.HY30_16055"/>
<dbReference type="InterPro" id="IPR004360">
    <property type="entry name" value="Glyas_Fos-R_dOase_dom"/>
</dbReference>
<sequence length="303" mass="34067">MAQSNARFERLGYLALNVTDLEKSAEFYETMVGLRRVETNVDAVFLRCSDRHHDIVLFQSDAPGLKRIGWQMESPEQLEALDRHFRSIGIVTRPVSNADAVEMAIDGGFRMTEPTTGATMEFYSHMDHADSAFEPTHTKIARLGHVVLASADMAATERFFSENMNFKVSDRIENGVVHMRCFPNPLHHSFGVGAGKAAQLHHVNFMVTDMDDIGRANTRMKSKTIPIVYGPGKHPQSESVFFYFLDPDGLTLEYSYGMEEFPEHAPRAPRLFPMTVESVDHWGGLPEPDFAKVGEIETAGRDR</sequence>